<protein>
    <submittedName>
        <fullName evidence="2">Uncharacterized protein</fullName>
    </submittedName>
</protein>
<dbReference type="EMBL" id="JAAXYO010000107">
    <property type="protein sequence ID" value="MBU2788145.1"/>
    <property type="molecule type" value="Genomic_DNA"/>
</dbReference>
<keyword evidence="1" id="KW-0472">Membrane</keyword>
<keyword evidence="1" id="KW-1133">Transmembrane helix</keyword>
<evidence type="ECO:0000313" key="2">
    <source>
        <dbReference type="EMBL" id="MBU2788145.1"/>
    </source>
</evidence>
<gene>
    <name evidence="2" type="ORF">HFQ13_07995</name>
</gene>
<feature type="transmembrane region" description="Helical" evidence="1">
    <location>
        <begin position="179"/>
        <end position="197"/>
    </location>
</feature>
<evidence type="ECO:0000313" key="3">
    <source>
        <dbReference type="Proteomes" id="UP001197378"/>
    </source>
</evidence>
<dbReference type="Proteomes" id="UP001197378">
    <property type="component" value="Unassembled WGS sequence"/>
</dbReference>
<name>A0AAE2YQP2_9PROT</name>
<organism evidence="2 3">
    <name type="scientific">Igneacidithiobacillus copahuensis</name>
    <dbReference type="NCBI Taxonomy" id="2724909"/>
    <lineage>
        <taxon>Bacteria</taxon>
        <taxon>Pseudomonadati</taxon>
        <taxon>Pseudomonadota</taxon>
        <taxon>Acidithiobacillia</taxon>
        <taxon>Acidithiobacillales</taxon>
        <taxon>Acidithiobacillaceae</taxon>
        <taxon>Igneacidithiobacillus</taxon>
    </lineage>
</organism>
<feature type="transmembrane region" description="Helical" evidence="1">
    <location>
        <begin position="138"/>
        <end position="159"/>
    </location>
</feature>
<evidence type="ECO:0000256" key="1">
    <source>
        <dbReference type="SAM" id="Phobius"/>
    </source>
</evidence>
<dbReference type="AlphaFoldDB" id="A0AAE2YQP2"/>
<keyword evidence="1" id="KW-0812">Transmembrane</keyword>
<sequence>MGALFLDFLKNINSFTSFLDLVLVAVFIVIFNVINLLSSGKIYRIKISKSDTNLNIIEKLVGSSNVNLSDEQKALCDQIVTESLINIWTGYRIRLDQLSVYNFVMATTGNQFLAVFCAKSKRPGETIRENSKRSAVESGIITIFVFVFLFLGSFLAGFIMSKSKVATRIDLNFKYTIEFYSDIFFMFVFFVVYIFSFNRFTNSTILWYKCRKNKEFGEFK</sequence>
<keyword evidence="3" id="KW-1185">Reference proteome</keyword>
<accession>A0AAE2YQP2</accession>
<comment type="caution">
    <text evidence="2">The sequence shown here is derived from an EMBL/GenBank/DDBJ whole genome shotgun (WGS) entry which is preliminary data.</text>
</comment>
<dbReference type="RefSeq" id="WP_215872989.1">
    <property type="nucleotide sequence ID" value="NZ_JAAXYO010000107.1"/>
</dbReference>
<proteinExistence type="predicted"/>
<reference evidence="2" key="1">
    <citation type="journal article" date="2021" name="ISME J.">
        <title>Genomic evolution of the class Acidithiobacillia: deep-branching Proteobacteria living in extreme acidic conditions.</title>
        <authorList>
            <person name="Moya-Beltran A."/>
            <person name="Beard S."/>
            <person name="Rojas-Villalobos C."/>
            <person name="Issotta F."/>
            <person name="Gallardo Y."/>
            <person name="Ulloa R."/>
            <person name="Giaveno A."/>
            <person name="Degli Esposti M."/>
            <person name="Johnson D.B."/>
            <person name="Quatrini R."/>
        </authorList>
    </citation>
    <scope>NUCLEOTIDE SEQUENCE</scope>
    <source>
        <strain evidence="2">VAN18-1</strain>
    </source>
</reference>
<feature type="transmembrane region" description="Helical" evidence="1">
    <location>
        <begin position="15"/>
        <end position="37"/>
    </location>
</feature>